<comment type="caution">
    <text evidence="1">The sequence shown here is derived from an EMBL/GenBank/DDBJ whole genome shotgun (WGS) entry which is preliminary data.</text>
</comment>
<dbReference type="Gene3D" id="3.40.50.300">
    <property type="entry name" value="P-loop containing nucleotide triphosphate hydrolases"/>
    <property type="match status" value="1"/>
</dbReference>
<dbReference type="SUPFAM" id="SSF52540">
    <property type="entry name" value="P-loop containing nucleoside triphosphate hydrolases"/>
    <property type="match status" value="1"/>
</dbReference>
<gene>
    <name evidence="1" type="ORF">VPARA_11410</name>
</gene>
<organism evidence="1 2">
    <name type="scientific">Variovorax paradoxus</name>
    <dbReference type="NCBI Taxonomy" id="34073"/>
    <lineage>
        <taxon>Bacteria</taxon>
        <taxon>Pseudomonadati</taxon>
        <taxon>Pseudomonadota</taxon>
        <taxon>Betaproteobacteria</taxon>
        <taxon>Burkholderiales</taxon>
        <taxon>Comamonadaceae</taxon>
        <taxon>Variovorax</taxon>
    </lineage>
</organism>
<protein>
    <submittedName>
        <fullName evidence="1">Uncharacterized protein</fullName>
    </submittedName>
</protein>
<proteinExistence type="predicted"/>
<dbReference type="EMBL" id="JZWI01000006">
    <property type="protein sequence ID" value="KLN57628.1"/>
    <property type="molecule type" value="Genomic_DNA"/>
</dbReference>
<evidence type="ECO:0000313" key="1">
    <source>
        <dbReference type="EMBL" id="KLN57628.1"/>
    </source>
</evidence>
<dbReference type="Proteomes" id="UP000035170">
    <property type="component" value="Unassembled WGS sequence"/>
</dbReference>
<name>A0A0H2M5K1_VARPD</name>
<dbReference type="InterPro" id="IPR027417">
    <property type="entry name" value="P-loop_NTPase"/>
</dbReference>
<dbReference type="PATRIC" id="fig|34073.19.peg.1161"/>
<evidence type="ECO:0000313" key="2">
    <source>
        <dbReference type="Proteomes" id="UP000035170"/>
    </source>
</evidence>
<reference evidence="1 2" key="1">
    <citation type="submission" date="2015-03" db="EMBL/GenBank/DDBJ databases">
        <title>Genome sequence of Variovorax paradoxus TBEA6.</title>
        <authorList>
            <person name="Poehlein A."/>
            <person name="Schuldes J."/>
            <person name="Wuebbeler J.H."/>
            <person name="Hiessl S."/>
            <person name="Steinbuechel A."/>
            <person name="Daniel R."/>
        </authorList>
    </citation>
    <scope>NUCLEOTIDE SEQUENCE [LARGE SCALE GENOMIC DNA]</scope>
    <source>
        <strain evidence="1 2">TBEA6</strain>
    </source>
</reference>
<keyword evidence="2" id="KW-1185">Reference proteome</keyword>
<accession>A0A0H2M5K1</accession>
<sequence length="758" mass="82689">MCEGLEYALLGSVEEADSKRIEANTYLTNTHANAFVRPTLKATDHQGQEVDVVANADMFRFCFIEKNRIDAFSRIAARPAARRTELIATLFGMEKFNDFVGNFNESMDAQLTLSSGRQLILAARRTALTGDQALIDGQAAQWERLATEEAALAASHKEGLAYSELAGVIGSPEAPGRLQELTTILDAVPPNVVGLTREGLVGVLTKAADDYAELAKIDGQLDALVRQVSFKELFTAVLQLQEGGADHCPACDTPLHVAASNPFDKASAGLKDLEGLGKLQDERKSAIDGLAASSRDLRGQLSILSGSLVGESEPANVIAFLDALPPEPRGAWWAHLSGDSATPEGQATLEQLLLAVDAIEARDVASRQAREEREANIVERNELIALSASMQAQDAKRQKLVDDLMAAAGRIAAFDVTNADLIVEVAQEALDVERDSPIKAAYDRFLTLLKSYKNLLPGTLMAGINGTAMELYNEFNAGDLDDDKLSALSLPETGTGKVFISFRGKPEIRVDALHVLSEGHVRCLGLAILLAKAIAIQTPLVVFDDAINAIDHDHRRGIRETIFENDRFGQMQLLVTCHSNEFIKDIQQQLPAADCKVYLFRRHSGDYQPRIRGDLPSLNYVAKAREARDSLQNRDALAASRQALEMLSEKIWKWLASHEHGEISIQLSRVGGEPGLRNLCAAILKKLRSLATFDHPNKPILINALERILGIPAPNSVWVALNKGTHEEADRDDFDGNLVEDVVVALEEMARLDLRDGR</sequence>
<dbReference type="AlphaFoldDB" id="A0A0H2M5K1"/>